<name>A0A8X7MIJ8_9BASI</name>
<reference evidence="2" key="2">
    <citation type="journal article" date="2019" name="IMA Fungus">
        <title>Genome sequencing and comparison of five Tilletia species to identify candidate genes for the detection of regulated species infecting wheat.</title>
        <authorList>
            <person name="Nguyen H.D.T."/>
            <person name="Sultana T."/>
            <person name="Kesanakurti P."/>
            <person name="Hambleton S."/>
        </authorList>
    </citation>
    <scope>NUCLEOTIDE SEQUENCE</scope>
    <source>
        <strain evidence="2">DAOMC 236426</strain>
    </source>
</reference>
<gene>
    <name evidence="2" type="ORF">A4X06_0g9536</name>
</gene>
<reference evidence="2" key="1">
    <citation type="submission" date="2016-04" db="EMBL/GenBank/DDBJ databases">
        <authorList>
            <person name="Nguyen H.D."/>
            <person name="Samba Siva P."/>
            <person name="Cullis J."/>
            <person name="Levesque C.A."/>
            <person name="Hambleton S."/>
        </authorList>
    </citation>
    <scope>NUCLEOTIDE SEQUENCE</scope>
    <source>
        <strain evidence="2">DAOMC 236426</strain>
    </source>
</reference>
<dbReference type="AlphaFoldDB" id="A0A8X7MIJ8"/>
<sequence>MIHLSTLSTRCSTVSSQSTPNSSHPSLPIPSSASASRTASNYQPQHGRSPPRAGLFLPLASVSFGGLTPSSHDRLFGTDAANLASRFPTDSFQATKLLLGIPCDGASVAKARHSSKPRHGSIRLAIQSRSPLVSVLRRWTVSFCRRSSSSSANVLTTRAHDFAPPVIHTRLAGEQLDSHVLLRARMLLSEQFDSG</sequence>
<feature type="compositionally biased region" description="Polar residues" evidence="1">
    <location>
        <begin position="37"/>
        <end position="46"/>
    </location>
</feature>
<proteinExistence type="predicted"/>
<feature type="compositionally biased region" description="Polar residues" evidence="1">
    <location>
        <begin position="1"/>
        <end position="11"/>
    </location>
</feature>
<feature type="compositionally biased region" description="Low complexity" evidence="1">
    <location>
        <begin position="12"/>
        <end position="36"/>
    </location>
</feature>
<keyword evidence="3" id="KW-1185">Reference proteome</keyword>
<protein>
    <submittedName>
        <fullName evidence="2">Uncharacterized protein</fullName>
    </submittedName>
</protein>
<evidence type="ECO:0000256" key="1">
    <source>
        <dbReference type="SAM" id="MobiDB-lite"/>
    </source>
</evidence>
<evidence type="ECO:0000313" key="3">
    <source>
        <dbReference type="Proteomes" id="UP000077684"/>
    </source>
</evidence>
<accession>A0A8X7MIJ8</accession>
<dbReference type="Proteomes" id="UP000077684">
    <property type="component" value="Unassembled WGS sequence"/>
</dbReference>
<evidence type="ECO:0000313" key="2">
    <source>
        <dbReference type="EMBL" id="KAE8236479.1"/>
    </source>
</evidence>
<organism evidence="2 3">
    <name type="scientific">Tilletia controversa</name>
    <name type="common">dwarf bunt fungus</name>
    <dbReference type="NCBI Taxonomy" id="13291"/>
    <lineage>
        <taxon>Eukaryota</taxon>
        <taxon>Fungi</taxon>
        <taxon>Dikarya</taxon>
        <taxon>Basidiomycota</taxon>
        <taxon>Ustilaginomycotina</taxon>
        <taxon>Exobasidiomycetes</taxon>
        <taxon>Tilletiales</taxon>
        <taxon>Tilletiaceae</taxon>
        <taxon>Tilletia</taxon>
    </lineage>
</organism>
<comment type="caution">
    <text evidence="2">The sequence shown here is derived from an EMBL/GenBank/DDBJ whole genome shotgun (WGS) entry which is preliminary data.</text>
</comment>
<feature type="region of interest" description="Disordered" evidence="1">
    <location>
        <begin position="1"/>
        <end position="50"/>
    </location>
</feature>
<dbReference type="EMBL" id="LWDE02002931">
    <property type="protein sequence ID" value="KAE8236479.1"/>
    <property type="molecule type" value="Genomic_DNA"/>
</dbReference>